<dbReference type="InterPro" id="IPR001451">
    <property type="entry name" value="Hexapep"/>
</dbReference>
<evidence type="ECO:0000256" key="4">
    <source>
        <dbReference type="PIRSR" id="PIRSR620019-2"/>
    </source>
</evidence>
<dbReference type="Proteomes" id="UP000193834">
    <property type="component" value="Unassembled WGS sequence"/>
</dbReference>
<name>A0A1X7KXQ9_9BACL</name>
<proteinExistence type="predicted"/>
<dbReference type="GO" id="GO:0016746">
    <property type="term" value="F:acyltransferase activity"/>
    <property type="evidence" value="ECO:0007669"/>
    <property type="project" value="UniProtKB-KW"/>
</dbReference>
<dbReference type="EMBL" id="FXAZ01000003">
    <property type="protein sequence ID" value="SMG46220.1"/>
    <property type="molecule type" value="Genomic_DNA"/>
</dbReference>
<keyword evidence="2" id="KW-0677">Repeat</keyword>
<dbReference type="InterPro" id="IPR050179">
    <property type="entry name" value="Trans_hexapeptide_repeat"/>
</dbReference>
<feature type="domain" description="PglD N-terminal" evidence="5">
    <location>
        <begin position="5"/>
        <end position="82"/>
    </location>
</feature>
<evidence type="ECO:0000313" key="7">
    <source>
        <dbReference type="Proteomes" id="UP000193834"/>
    </source>
</evidence>
<evidence type="ECO:0000313" key="6">
    <source>
        <dbReference type="EMBL" id="SMG46220.1"/>
    </source>
</evidence>
<dbReference type="RefSeq" id="WP_085494979.1">
    <property type="nucleotide sequence ID" value="NZ_FXAZ01000003.1"/>
</dbReference>
<dbReference type="STRING" id="1852522.SAMN06295960_2819"/>
<keyword evidence="7" id="KW-1185">Reference proteome</keyword>
<gene>
    <name evidence="6" type="ORF">SAMN06295960_2819</name>
</gene>
<dbReference type="InterPro" id="IPR018357">
    <property type="entry name" value="Hexapep_transf_CS"/>
</dbReference>
<evidence type="ECO:0000256" key="3">
    <source>
        <dbReference type="PIRSR" id="PIRSR620019-1"/>
    </source>
</evidence>
<keyword evidence="6" id="KW-0012">Acyltransferase</keyword>
<evidence type="ECO:0000256" key="2">
    <source>
        <dbReference type="ARBA" id="ARBA00022737"/>
    </source>
</evidence>
<feature type="binding site" evidence="4">
    <location>
        <position position="68"/>
    </location>
    <ligand>
        <name>substrate</name>
    </ligand>
</feature>
<feature type="site" description="Increases basicity of active site His" evidence="3">
    <location>
        <position position="139"/>
    </location>
</feature>
<sequence length="209" mass="22264">MSKPVIMLGSGGHAKVLYDILKQQNTNLLGYTDQFHHESKLEDLNYLGNDTIIYSYLPEDIDLVLGIGKISNESIRDRIYKEFSCRGYTFRAVVHKSATISPSASYGKGVQVMAGAIIQSGTFISENVIINTGAIVDHDCIIESHTHIAPGVTLCGSVHVGSSCLIGAGATIIQQVSVGSQSIVGAGAVVLKSVEAYKKVIGNPAKEVE</sequence>
<dbReference type="CDD" id="cd03360">
    <property type="entry name" value="LbH_AT_putative"/>
    <property type="match status" value="1"/>
</dbReference>
<dbReference type="NCBIfam" id="TIGR03570">
    <property type="entry name" value="NeuD_NnaD"/>
    <property type="match status" value="1"/>
</dbReference>
<dbReference type="Pfam" id="PF00132">
    <property type="entry name" value="Hexapep"/>
    <property type="match status" value="1"/>
</dbReference>
<evidence type="ECO:0000256" key="1">
    <source>
        <dbReference type="ARBA" id="ARBA00022679"/>
    </source>
</evidence>
<dbReference type="PROSITE" id="PS00101">
    <property type="entry name" value="HEXAPEP_TRANSFERASES"/>
    <property type="match status" value="1"/>
</dbReference>
<dbReference type="InterPro" id="IPR020019">
    <property type="entry name" value="AcTrfase_PglD-like"/>
</dbReference>
<evidence type="ECO:0000259" key="5">
    <source>
        <dbReference type="Pfam" id="PF17836"/>
    </source>
</evidence>
<dbReference type="Pfam" id="PF17836">
    <property type="entry name" value="PglD_N"/>
    <property type="match status" value="1"/>
</dbReference>
<dbReference type="OrthoDB" id="9794407at2"/>
<accession>A0A1X7KXQ9</accession>
<dbReference type="Gene3D" id="2.160.10.10">
    <property type="entry name" value="Hexapeptide repeat proteins"/>
    <property type="match status" value="1"/>
</dbReference>
<protein>
    <submittedName>
        <fullName evidence="6">Sugar O-acyltransferase, sialic acid O-acetyltransferase NeuD family</fullName>
    </submittedName>
</protein>
<feature type="binding site" evidence="4">
    <location>
        <position position="147"/>
    </location>
    <ligand>
        <name>acetyl-CoA</name>
        <dbReference type="ChEBI" id="CHEBI:57288"/>
    </ligand>
</feature>
<dbReference type="SUPFAM" id="SSF51161">
    <property type="entry name" value="Trimeric LpxA-like enzymes"/>
    <property type="match status" value="1"/>
</dbReference>
<dbReference type="PANTHER" id="PTHR43300">
    <property type="entry name" value="ACETYLTRANSFERASE"/>
    <property type="match status" value="1"/>
</dbReference>
<dbReference type="InterPro" id="IPR011004">
    <property type="entry name" value="Trimer_LpxA-like_sf"/>
</dbReference>
<dbReference type="AlphaFoldDB" id="A0A1X7KXQ9"/>
<keyword evidence="1 6" id="KW-0808">Transferase</keyword>
<dbReference type="Gene3D" id="3.40.50.20">
    <property type="match status" value="1"/>
</dbReference>
<dbReference type="InterPro" id="IPR041561">
    <property type="entry name" value="PglD_N"/>
</dbReference>
<organism evidence="6 7">
    <name type="scientific">Paenibacillus aquistagni</name>
    <dbReference type="NCBI Taxonomy" id="1852522"/>
    <lineage>
        <taxon>Bacteria</taxon>
        <taxon>Bacillati</taxon>
        <taxon>Bacillota</taxon>
        <taxon>Bacilli</taxon>
        <taxon>Bacillales</taxon>
        <taxon>Paenibacillaceae</taxon>
        <taxon>Paenibacillus</taxon>
    </lineage>
</organism>
<feature type="active site" description="Proton acceptor" evidence="3">
    <location>
        <position position="138"/>
    </location>
</feature>
<dbReference type="PANTHER" id="PTHR43300:SF7">
    <property type="entry name" value="UDP-N-ACETYLBACILLOSAMINE N-ACETYLTRANSFERASE"/>
    <property type="match status" value="1"/>
</dbReference>
<reference evidence="6 7" key="1">
    <citation type="submission" date="2017-04" db="EMBL/GenBank/DDBJ databases">
        <authorList>
            <person name="Afonso C.L."/>
            <person name="Miller P.J."/>
            <person name="Scott M.A."/>
            <person name="Spackman E."/>
            <person name="Goraichik I."/>
            <person name="Dimitrov K.M."/>
            <person name="Suarez D.L."/>
            <person name="Swayne D.E."/>
        </authorList>
    </citation>
    <scope>NUCLEOTIDE SEQUENCE [LARGE SCALE GENOMIC DNA]</scope>
    <source>
        <strain evidence="6 7">11</strain>
    </source>
</reference>